<dbReference type="SMART" id="SM00953">
    <property type="entry name" value="RES"/>
    <property type="match status" value="1"/>
</dbReference>
<dbReference type="RefSeq" id="WP_060941117.1">
    <property type="nucleotide sequence ID" value="NZ_KQ957308.1"/>
</dbReference>
<proteinExistence type="predicted"/>
<sequence length="336" mass="38289">MKDNKLDIVMCSECFQDKGLKYEACRVGSDDNSNCPICGNTNGKKLTNEQILVLCDRFFIWGTYEKTEFGGASVLNFSESGKYDTDILVSEYLKNDISLLYDKLGIGVFYAAPQMWRIGLISWLQELTCNNMRKKEKAIKEIVSRVHPIEIETDCIFYRMRTNIMEEITEAKTFDAPPTQFTSSGRLNLDGDTVLYGAFEIETCIHECRATINDTLYIAAMRPLIKLKLLDFTDVSENPDETTPFEMLDIAVRFLFTANSNAYVITQALADRIRNMGYDGVIYPSFFNQIRDKEYKNIALFGRPIEEGKISVDCVNRLVLNSAQYNFILGPAFNSK</sequence>
<dbReference type="AlphaFoldDB" id="A0A133PXP1"/>
<evidence type="ECO:0000259" key="1">
    <source>
        <dbReference type="SMART" id="SM00953"/>
    </source>
</evidence>
<accession>A0A133PXP1</accession>
<dbReference type="Pfam" id="PF08808">
    <property type="entry name" value="RES"/>
    <property type="match status" value="1"/>
</dbReference>
<dbReference type="Proteomes" id="UP000070533">
    <property type="component" value="Unassembled WGS sequence"/>
</dbReference>
<feature type="domain" description="RES" evidence="1">
    <location>
        <begin position="173"/>
        <end position="312"/>
    </location>
</feature>
<comment type="caution">
    <text evidence="2">The sequence shown here is derived from an EMBL/GenBank/DDBJ whole genome shotgun (WGS) entry which is preliminary data.</text>
</comment>
<protein>
    <submittedName>
        <fullName evidence="2">RES domain protein</fullName>
    </submittedName>
</protein>
<dbReference type="STRING" id="28128.HMPREF3226_02171"/>
<organism evidence="2 3">
    <name type="scientific">Prevotella corporis</name>
    <dbReference type="NCBI Taxonomy" id="28128"/>
    <lineage>
        <taxon>Bacteria</taxon>
        <taxon>Pseudomonadati</taxon>
        <taxon>Bacteroidota</taxon>
        <taxon>Bacteroidia</taxon>
        <taxon>Bacteroidales</taxon>
        <taxon>Prevotellaceae</taxon>
        <taxon>Prevotella</taxon>
    </lineage>
</organism>
<evidence type="ECO:0000313" key="3">
    <source>
        <dbReference type="Proteomes" id="UP000070533"/>
    </source>
</evidence>
<name>A0A133PXP1_9BACT</name>
<dbReference type="OrthoDB" id="1425103at2"/>
<dbReference type="InterPro" id="IPR014914">
    <property type="entry name" value="RES_dom"/>
</dbReference>
<dbReference type="PATRIC" id="fig|28128.5.peg.2236"/>
<keyword evidence="3" id="KW-1185">Reference proteome</keyword>
<gene>
    <name evidence="2" type="ORF">HMPREF3226_02171</name>
</gene>
<evidence type="ECO:0000313" key="2">
    <source>
        <dbReference type="EMBL" id="KXA34796.1"/>
    </source>
</evidence>
<dbReference type="EMBL" id="LRQG01000196">
    <property type="protein sequence ID" value="KXA34796.1"/>
    <property type="molecule type" value="Genomic_DNA"/>
</dbReference>
<reference evidence="3" key="1">
    <citation type="submission" date="2016-01" db="EMBL/GenBank/DDBJ databases">
        <authorList>
            <person name="Mitreva M."/>
            <person name="Pepin K.H."/>
            <person name="Mihindukulasuriya K.A."/>
            <person name="Fulton R."/>
            <person name="Fronick C."/>
            <person name="O'Laughlin M."/>
            <person name="Miner T."/>
            <person name="Herter B."/>
            <person name="Rosa B.A."/>
            <person name="Cordes M."/>
            <person name="Tomlinson C."/>
            <person name="Wollam A."/>
            <person name="Palsikar V.B."/>
            <person name="Mardis E.R."/>
            <person name="Wilson R.K."/>
        </authorList>
    </citation>
    <scope>NUCLEOTIDE SEQUENCE [LARGE SCALE GENOMIC DNA]</scope>
    <source>
        <strain evidence="3">MJR7716</strain>
    </source>
</reference>